<dbReference type="SUPFAM" id="SSF55874">
    <property type="entry name" value="ATPase domain of HSP90 chaperone/DNA topoisomerase II/histidine kinase"/>
    <property type="match status" value="1"/>
</dbReference>
<evidence type="ECO:0000313" key="10">
    <source>
        <dbReference type="Proteomes" id="UP000053326"/>
    </source>
</evidence>
<comment type="catalytic activity">
    <reaction evidence="7">
        <text>L-seryl-[protein] + ATP = O-phospho-L-seryl-[protein] + ADP + H(+)</text>
        <dbReference type="Rhea" id="RHEA:17989"/>
        <dbReference type="Rhea" id="RHEA-COMP:9863"/>
        <dbReference type="Rhea" id="RHEA-COMP:11604"/>
        <dbReference type="ChEBI" id="CHEBI:15378"/>
        <dbReference type="ChEBI" id="CHEBI:29999"/>
        <dbReference type="ChEBI" id="CHEBI:30616"/>
        <dbReference type="ChEBI" id="CHEBI:83421"/>
        <dbReference type="ChEBI" id="CHEBI:456216"/>
        <dbReference type="EC" id="2.7.11.1"/>
    </reaction>
</comment>
<dbReference type="Pfam" id="PF13581">
    <property type="entry name" value="HATPase_c_2"/>
    <property type="match status" value="1"/>
</dbReference>
<keyword evidence="2 7" id="KW-0808">Transferase</keyword>
<dbReference type="AlphaFoldDB" id="A0A101FFS6"/>
<comment type="catalytic activity">
    <reaction evidence="7">
        <text>L-threonyl-[protein] + ATP = O-phospho-L-threonyl-[protein] + ADP + H(+)</text>
        <dbReference type="Rhea" id="RHEA:46608"/>
        <dbReference type="Rhea" id="RHEA-COMP:11060"/>
        <dbReference type="Rhea" id="RHEA-COMP:11605"/>
        <dbReference type="ChEBI" id="CHEBI:15378"/>
        <dbReference type="ChEBI" id="CHEBI:30013"/>
        <dbReference type="ChEBI" id="CHEBI:30616"/>
        <dbReference type="ChEBI" id="CHEBI:61977"/>
        <dbReference type="ChEBI" id="CHEBI:456216"/>
        <dbReference type="EC" id="2.7.11.1"/>
    </reaction>
</comment>
<dbReference type="GO" id="GO:0004674">
    <property type="term" value="F:protein serine/threonine kinase activity"/>
    <property type="evidence" value="ECO:0007669"/>
    <property type="project" value="UniProtKB-KW"/>
</dbReference>
<sequence>MKLHNRIKIELMSLPENVGLARIAVAAFASECNFDVGELEEIKVAVSEAVSNAIVHGYQRDANGVITLTATLQDNVLEIVVEDEGRGIADLEQALEPGSADDPERMGLGFVFMKSFMDEVDVASEPGRGTRVRMIKKIPRNPQAEN</sequence>
<organism evidence="9 10">
    <name type="scientific">Thermacetogenium phaeum</name>
    <dbReference type="NCBI Taxonomy" id="85874"/>
    <lineage>
        <taxon>Bacteria</taxon>
        <taxon>Bacillati</taxon>
        <taxon>Bacillota</taxon>
        <taxon>Clostridia</taxon>
        <taxon>Thermoanaerobacterales</taxon>
        <taxon>Thermoanaerobacteraceae</taxon>
        <taxon>Thermacetogenium</taxon>
    </lineage>
</organism>
<keyword evidence="3 7" id="KW-0547">Nucleotide-binding</keyword>
<dbReference type="InterPro" id="IPR010194">
    <property type="entry name" value="Anti-sigma_F"/>
</dbReference>
<dbReference type="PANTHER" id="PTHR35526:SF3">
    <property type="entry name" value="ANTI-SIGMA-F FACTOR RSBW"/>
    <property type="match status" value="1"/>
</dbReference>
<protein>
    <recommendedName>
        <fullName evidence="7">Anti-sigma F factor</fullName>
        <ecNumber evidence="7">2.7.11.1</ecNumber>
    </recommendedName>
    <alternativeName>
        <fullName evidence="7">Stage II sporulation protein AB</fullName>
    </alternativeName>
</protein>
<dbReference type="InterPro" id="IPR003594">
    <property type="entry name" value="HATPase_dom"/>
</dbReference>
<keyword evidence="6 7" id="KW-0749">Sporulation</keyword>
<keyword evidence="1 7" id="KW-0723">Serine/threonine-protein kinase</keyword>
<evidence type="ECO:0000256" key="7">
    <source>
        <dbReference type="HAMAP-Rule" id="MF_00637"/>
    </source>
</evidence>
<dbReference type="PANTHER" id="PTHR35526">
    <property type="entry name" value="ANTI-SIGMA-F FACTOR RSBW-RELATED"/>
    <property type="match status" value="1"/>
</dbReference>
<dbReference type="InterPro" id="IPR050267">
    <property type="entry name" value="Anti-sigma-factor_SerPK"/>
</dbReference>
<dbReference type="InterPro" id="IPR036890">
    <property type="entry name" value="HATPase_C_sf"/>
</dbReference>
<evidence type="ECO:0000313" key="9">
    <source>
        <dbReference type="EMBL" id="KUK36210.1"/>
    </source>
</evidence>
<comment type="similarity">
    <text evidence="7">Belongs to the anti-sigma-factor family.</text>
</comment>
<keyword evidence="4 7" id="KW-0418">Kinase</keyword>
<evidence type="ECO:0000256" key="5">
    <source>
        <dbReference type="ARBA" id="ARBA00022840"/>
    </source>
</evidence>
<gene>
    <name evidence="7" type="primary">spoIIAB</name>
    <name evidence="9" type="ORF">XD66_1077</name>
</gene>
<dbReference type="GO" id="GO:0030435">
    <property type="term" value="P:sporulation resulting in formation of a cellular spore"/>
    <property type="evidence" value="ECO:0007669"/>
    <property type="project" value="UniProtKB-KW"/>
</dbReference>
<accession>A0A101FFS6</accession>
<dbReference type="EC" id="2.7.11.1" evidence="7"/>
<comment type="caution">
    <text evidence="9">The sequence shown here is derived from an EMBL/GenBank/DDBJ whole genome shotgun (WGS) entry which is preliminary data.</text>
</comment>
<dbReference type="EMBL" id="LGFO01000140">
    <property type="protein sequence ID" value="KUK36210.1"/>
    <property type="molecule type" value="Genomic_DNA"/>
</dbReference>
<dbReference type="GO" id="GO:0030436">
    <property type="term" value="P:asexual sporulation"/>
    <property type="evidence" value="ECO:0007669"/>
    <property type="project" value="UniProtKB-UniRule"/>
</dbReference>
<dbReference type="NCBIfam" id="TIGR01925">
    <property type="entry name" value="spIIAB"/>
    <property type="match status" value="1"/>
</dbReference>
<proteinExistence type="inferred from homology"/>
<dbReference type="HAMAP" id="MF_00637">
    <property type="entry name" value="Anti_sigma_F"/>
    <property type="match status" value="1"/>
</dbReference>
<dbReference type="Gene3D" id="3.30.565.10">
    <property type="entry name" value="Histidine kinase-like ATPase, C-terminal domain"/>
    <property type="match status" value="1"/>
</dbReference>
<reference evidence="10" key="1">
    <citation type="journal article" date="2015" name="MBio">
        <title>Genome-Resolved Metagenomic Analysis Reveals Roles for Candidate Phyla and Other Microbial Community Members in Biogeochemical Transformations in Oil Reservoirs.</title>
        <authorList>
            <person name="Hu P."/>
            <person name="Tom L."/>
            <person name="Singh A."/>
            <person name="Thomas B.C."/>
            <person name="Baker B.J."/>
            <person name="Piceno Y.M."/>
            <person name="Andersen G.L."/>
            <person name="Banfield J.F."/>
        </authorList>
    </citation>
    <scope>NUCLEOTIDE SEQUENCE [LARGE SCALE GENOMIC DNA]</scope>
</reference>
<feature type="domain" description="Histidine kinase/HSP90-like ATPase" evidence="8">
    <location>
        <begin position="37"/>
        <end position="140"/>
    </location>
</feature>
<evidence type="ECO:0000256" key="6">
    <source>
        <dbReference type="ARBA" id="ARBA00022969"/>
    </source>
</evidence>
<evidence type="ECO:0000256" key="4">
    <source>
        <dbReference type="ARBA" id="ARBA00022777"/>
    </source>
</evidence>
<evidence type="ECO:0000256" key="3">
    <source>
        <dbReference type="ARBA" id="ARBA00022741"/>
    </source>
</evidence>
<evidence type="ECO:0000259" key="8">
    <source>
        <dbReference type="SMART" id="SM00387"/>
    </source>
</evidence>
<evidence type="ECO:0000256" key="2">
    <source>
        <dbReference type="ARBA" id="ARBA00022679"/>
    </source>
</evidence>
<dbReference type="SMART" id="SM00387">
    <property type="entry name" value="HATPase_c"/>
    <property type="match status" value="1"/>
</dbReference>
<comment type="function">
    <text evidence="7">Binds to sigma F and blocks its ability to form an RNA polymerase holoenzyme (E-sigma F). Phosphorylates SpoIIAA on a serine residue. This phosphorylation may enable SpoIIAA to act as an anti-anti-sigma factor that counteracts SpoIIAB and thus releases sigma F from inhibition.</text>
</comment>
<dbReference type="GO" id="GO:0005524">
    <property type="term" value="F:ATP binding"/>
    <property type="evidence" value="ECO:0007669"/>
    <property type="project" value="UniProtKB-KW"/>
</dbReference>
<evidence type="ECO:0000256" key="1">
    <source>
        <dbReference type="ARBA" id="ARBA00022527"/>
    </source>
</evidence>
<keyword evidence="5 7" id="KW-0067">ATP-binding</keyword>
<dbReference type="GO" id="GO:0016989">
    <property type="term" value="F:sigma factor antagonist activity"/>
    <property type="evidence" value="ECO:0007669"/>
    <property type="project" value="InterPro"/>
</dbReference>
<dbReference type="GO" id="GO:0106310">
    <property type="term" value="F:protein serine kinase activity"/>
    <property type="evidence" value="ECO:0007669"/>
    <property type="project" value="RHEA"/>
</dbReference>
<dbReference type="GO" id="GO:0042174">
    <property type="term" value="P:negative regulation of sporulation resulting in formation of a cellular spore"/>
    <property type="evidence" value="ECO:0007669"/>
    <property type="project" value="InterPro"/>
</dbReference>
<name>A0A101FFS6_9THEO</name>
<dbReference type="Proteomes" id="UP000053326">
    <property type="component" value="Unassembled WGS sequence"/>
</dbReference>
<dbReference type="PATRIC" id="fig|85874.4.peg.491"/>